<feature type="active site" description="Proton acceptor" evidence="9">
    <location>
        <position position="23"/>
    </location>
</feature>
<keyword evidence="5 8" id="KW-0862">Zinc</keyword>
<comment type="catalytic activity">
    <reaction evidence="7 8">
        <text>7,8-dihydroneopterin 3'-triphosphate + H2O = 6-carboxy-5,6,7,8-tetrahydropterin + triphosphate + acetaldehyde + 2 H(+)</text>
        <dbReference type="Rhea" id="RHEA:27966"/>
        <dbReference type="ChEBI" id="CHEBI:15343"/>
        <dbReference type="ChEBI" id="CHEBI:15377"/>
        <dbReference type="ChEBI" id="CHEBI:15378"/>
        <dbReference type="ChEBI" id="CHEBI:18036"/>
        <dbReference type="ChEBI" id="CHEBI:58462"/>
        <dbReference type="ChEBI" id="CHEBI:61032"/>
        <dbReference type="EC" id="4.1.2.50"/>
    </reaction>
</comment>
<reference evidence="11" key="1">
    <citation type="journal article" date="2020" name="mSystems">
        <title>Genome- and Community-Level Interaction Insights into Carbon Utilization and Element Cycling Functions of Hydrothermarchaeota in Hydrothermal Sediment.</title>
        <authorList>
            <person name="Zhou Z."/>
            <person name="Liu Y."/>
            <person name="Xu W."/>
            <person name="Pan J."/>
            <person name="Luo Z.H."/>
            <person name="Li M."/>
        </authorList>
    </citation>
    <scope>NUCLEOTIDE SEQUENCE [LARGE SCALE GENOMIC DNA]</scope>
    <source>
        <strain evidence="11">SpSt-488</strain>
    </source>
</reference>
<dbReference type="GO" id="GO:0008616">
    <property type="term" value="P:tRNA queuosine(34) biosynthetic process"/>
    <property type="evidence" value="ECO:0007669"/>
    <property type="project" value="UniProtKB-KW"/>
</dbReference>
<evidence type="ECO:0000256" key="4">
    <source>
        <dbReference type="ARBA" id="ARBA00022723"/>
    </source>
</evidence>
<comment type="pathway">
    <text evidence="1 8">Purine metabolism; 7-cyano-7-deazaguanine biosynthesis.</text>
</comment>
<dbReference type="EMBL" id="DSUT01000029">
    <property type="protein sequence ID" value="HGK27639.1"/>
    <property type="molecule type" value="Genomic_DNA"/>
</dbReference>
<evidence type="ECO:0000256" key="5">
    <source>
        <dbReference type="ARBA" id="ARBA00022833"/>
    </source>
</evidence>
<feature type="binding site" evidence="10">
    <location>
        <position position="29"/>
    </location>
    <ligand>
        <name>Zn(2+)</name>
        <dbReference type="ChEBI" id="CHEBI:29105"/>
    </ligand>
</feature>
<comment type="caution">
    <text evidence="11">The sequence shown here is derived from an EMBL/GenBank/DDBJ whole genome shotgun (WGS) entry which is preliminary data.</text>
</comment>
<evidence type="ECO:0000256" key="3">
    <source>
        <dbReference type="ARBA" id="ARBA00018141"/>
    </source>
</evidence>
<comment type="similarity">
    <text evidence="2 8">Belongs to the PTPS family. QueD subfamily.</text>
</comment>
<dbReference type="Gene3D" id="3.30.479.10">
    <property type="entry name" value="6-pyruvoyl tetrahydropterin synthase/QueD"/>
    <property type="match status" value="1"/>
</dbReference>
<evidence type="ECO:0000256" key="9">
    <source>
        <dbReference type="PIRSR" id="PIRSR006113-1"/>
    </source>
</evidence>
<sequence length="113" mass="13099">MWHIRVRAGFSAAHQIRDHGGHCEQVHGHNYRVEVTISSDVLEPPGMIADFADVRSRLKSMLPDHRMLNEVYDFNPTAENLARRFFDDLRREFPVTRVTVWEDDDSAAEYSAD</sequence>
<evidence type="ECO:0000256" key="1">
    <source>
        <dbReference type="ARBA" id="ARBA00005061"/>
    </source>
</evidence>
<accession>A0A7C4GHW4</accession>
<evidence type="ECO:0000256" key="7">
    <source>
        <dbReference type="ARBA" id="ARBA00048807"/>
    </source>
</evidence>
<dbReference type="AlphaFoldDB" id="A0A7C4GHW4"/>
<dbReference type="UniPathway" id="UPA00391"/>
<evidence type="ECO:0000313" key="11">
    <source>
        <dbReference type="EMBL" id="HGK27639.1"/>
    </source>
</evidence>
<comment type="cofactor">
    <cofactor evidence="8 10">
        <name>Zn(2+)</name>
        <dbReference type="ChEBI" id="CHEBI:29105"/>
    </cofactor>
    <text evidence="8 10">Binds 1 zinc ion per subunit.</text>
</comment>
<gene>
    <name evidence="11" type="primary">queD</name>
    <name evidence="11" type="ORF">ENS41_01640</name>
</gene>
<dbReference type="InterPro" id="IPR007115">
    <property type="entry name" value="6-PTP_synth/QueD"/>
</dbReference>
<proteinExistence type="inferred from homology"/>
<name>A0A7C4GHW4_UNCW3</name>
<dbReference type="GO" id="GO:0070497">
    <property type="term" value="F:6-carboxytetrahydropterin synthase activity"/>
    <property type="evidence" value="ECO:0007669"/>
    <property type="project" value="UniProtKB-EC"/>
</dbReference>
<evidence type="ECO:0000256" key="6">
    <source>
        <dbReference type="ARBA" id="ARBA00023239"/>
    </source>
</evidence>
<dbReference type="PIRSF" id="PIRSF006113">
    <property type="entry name" value="PTP_synth"/>
    <property type="match status" value="1"/>
</dbReference>
<dbReference type="SUPFAM" id="SSF55620">
    <property type="entry name" value="Tetrahydrobiopterin biosynthesis enzymes-like"/>
    <property type="match status" value="1"/>
</dbReference>
<dbReference type="PANTHER" id="PTHR12589">
    <property type="entry name" value="PYRUVOYL TETRAHYDROBIOPTERIN SYNTHASE"/>
    <property type="match status" value="1"/>
</dbReference>
<organism evidence="11">
    <name type="scientific">candidate division WOR-3 bacterium</name>
    <dbReference type="NCBI Taxonomy" id="2052148"/>
    <lineage>
        <taxon>Bacteria</taxon>
        <taxon>Bacteria division WOR-3</taxon>
    </lineage>
</organism>
<keyword evidence="6 8" id="KW-0456">Lyase</keyword>
<dbReference type="PANTHER" id="PTHR12589:SF7">
    <property type="entry name" value="6-PYRUVOYL TETRAHYDROBIOPTERIN SYNTHASE"/>
    <property type="match status" value="1"/>
</dbReference>
<dbReference type="Pfam" id="PF01242">
    <property type="entry name" value="PTPS"/>
    <property type="match status" value="1"/>
</dbReference>
<protein>
    <recommendedName>
        <fullName evidence="3 8">6-carboxy-5,6,7,8-tetrahydropterin synthase</fullName>
        <ecNumber evidence="8">4.-.-.-</ecNumber>
    </recommendedName>
</protein>
<dbReference type="EC" id="4.-.-.-" evidence="8"/>
<evidence type="ECO:0000256" key="2">
    <source>
        <dbReference type="ARBA" id="ARBA00008900"/>
    </source>
</evidence>
<feature type="active site" description="Charge relay system" evidence="9">
    <location>
        <position position="65"/>
    </location>
</feature>
<keyword evidence="8" id="KW-0671">Queuosine biosynthesis</keyword>
<feature type="binding site" evidence="10">
    <location>
        <position position="14"/>
    </location>
    <ligand>
        <name>Zn(2+)</name>
        <dbReference type="ChEBI" id="CHEBI:29105"/>
    </ligand>
</feature>
<feature type="binding site" evidence="10">
    <location>
        <position position="27"/>
    </location>
    <ligand>
        <name>Zn(2+)</name>
        <dbReference type="ChEBI" id="CHEBI:29105"/>
    </ligand>
</feature>
<dbReference type="InterPro" id="IPR038418">
    <property type="entry name" value="6-PTP_synth/QueD_sf"/>
</dbReference>
<dbReference type="GO" id="GO:0046872">
    <property type="term" value="F:metal ion binding"/>
    <property type="evidence" value="ECO:0007669"/>
    <property type="project" value="UniProtKB-KW"/>
</dbReference>
<evidence type="ECO:0000256" key="10">
    <source>
        <dbReference type="PIRSR" id="PIRSR006113-2"/>
    </source>
</evidence>
<feature type="active site" description="Charge relay system" evidence="9">
    <location>
        <position position="102"/>
    </location>
</feature>
<keyword evidence="4 8" id="KW-0479">Metal-binding</keyword>
<dbReference type="NCBIfam" id="TIGR03367">
    <property type="entry name" value="queuosine_QueD"/>
    <property type="match status" value="1"/>
</dbReference>
<evidence type="ECO:0000256" key="8">
    <source>
        <dbReference type="PIRNR" id="PIRNR006113"/>
    </source>
</evidence>